<dbReference type="InterPro" id="IPR002545">
    <property type="entry name" value="CheW-lke_dom"/>
</dbReference>
<proteinExistence type="predicted"/>
<accession>A0A1G9LSU1</accession>
<dbReference type="Proteomes" id="UP000182146">
    <property type="component" value="Unassembled WGS sequence"/>
</dbReference>
<sequence>MTQEPAALDPPLSSEQEDTQQGKYLSFHLAGEEYGIEIRYVTEIVNLQKITKVVDMPDFIRGVINLRNKLVPVMDVRMRFLMSPRDFDDRTCIIVVHVNEASMGLLVDEVSEVADIAEDQIEPPPRTSATACSRYIQGMAKTGQEVKILLNVPHLLYDEPAEPCGQEEVIVMP</sequence>
<dbReference type="OrthoDB" id="9790406at2"/>
<dbReference type="SMART" id="SM00260">
    <property type="entry name" value="CheW"/>
    <property type="match status" value="1"/>
</dbReference>
<dbReference type="GO" id="GO:0006935">
    <property type="term" value="P:chemotaxis"/>
    <property type="evidence" value="ECO:0007669"/>
    <property type="project" value="InterPro"/>
</dbReference>
<evidence type="ECO:0000313" key="3">
    <source>
        <dbReference type="Proteomes" id="UP000182146"/>
    </source>
</evidence>
<dbReference type="Gene3D" id="2.30.30.40">
    <property type="entry name" value="SH3 Domains"/>
    <property type="match status" value="1"/>
</dbReference>
<dbReference type="InterPro" id="IPR036061">
    <property type="entry name" value="CheW-like_dom_sf"/>
</dbReference>
<dbReference type="PROSITE" id="PS50851">
    <property type="entry name" value="CHEW"/>
    <property type="match status" value="1"/>
</dbReference>
<dbReference type="PANTHER" id="PTHR22617">
    <property type="entry name" value="CHEMOTAXIS SENSOR HISTIDINE KINASE-RELATED"/>
    <property type="match status" value="1"/>
</dbReference>
<organism evidence="2 3">
    <name type="scientific">Geoalkalibacter ferrihydriticus</name>
    <dbReference type="NCBI Taxonomy" id="392333"/>
    <lineage>
        <taxon>Bacteria</taxon>
        <taxon>Pseudomonadati</taxon>
        <taxon>Thermodesulfobacteriota</taxon>
        <taxon>Desulfuromonadia</taxon>
        <taxon>Desulfuromonadales</taxon>
        <taxon>Geoalkalibacteraceae</taxon>
        <taxon>Geoalkalibacter</taxon>
    </lineage>
</organism>
<dbReference type="Pfam" id="PF01584">
    <property type="entry name" value="CheW"/>
    <property type="match status" value="1"/>
</dbReference>
<evidence type="ECO:0000259" key="1">
    <source>
        <dbReference type="PROSITE" id="PS50851"/>
    </source>
</evidence>
<dbReference type="EMBL" id="FNGU01000002">
    <property type="protein sequence ID" value="SDL65142.1"/>
    <property type="molecule type" value="Genomic_DNA"/>
</dbReference>
<dbReference type="SUPFAM" id="SSF50341">
    <property type="entry name" value="CheW-like"/>
    <property type="match status" value="1"/>
</dbReference>
<feature type="domain" description="CheW-like" evidence="1">
    <location>
        <begin position="21"/>
        <end position="161"/>
    </location>
</feature>
<evidence type="ECO:0000313" key="2">
    <source>
        <dbReference type="EMBL" id="SDL65142.1"/>
    </source>
</evidence>
<reference evidence="2 3" key="1">
    <citation type="submission" date="2016-10" db="EMBL/GenBank/DDBJ databases">
        <authorList>
            <person name="de Groot N.N."/>
        </authorList>
    </citation>
    <scope>NUCLEOTIDE SEQUENCE [LARGE SCALE GENOMIC DNA]</scope>
    <source>
        <strain evidence="2 3">DSM 17813</strain>
    </source>
</reference>
<name>A0A1G9LSU1_9BACT</name>
<dbReference type="AlphaFoldDB" id="A0A1G9LSU1"/>
<dbReference type="Gene3D" id="2.40.50.180">
    <property type="entry name" value="CheA-289, Domain 4"/>
    <property type="match status" value="1"/>
</dbReference>
<dbReference type="GO" id="GO:0005829">
    <property type="term" value="C:cytosol"/>
    <property type="evidence" value="ECO:0007669"/>
    <property type="project" value="TreeGrafter"/>
</dbReference>
<protein>
    <submittedName>
        <fullName evidence="2">CheW protein</fullName>
    </submittedName>
</protein>
<dbReference type="GO" id="GO:0007165">
    <property type="term" value="P:signal transduction"/>
    <property type="evidence" value="ECO:0007669"/>
    <property type="project" value="InterPro"/>
</dbReference>
<gene>
    <name evidence="2" type="ORF">SAMN05660860_00919</name>
</gene>
<dbReference type="PANTHER" id="PTHR22617:SF23">
    <property type="entry name" value="CHEMOTAXIS PROTEIN CHEW"/>
    <property type="match status" value="1"/>
</dbReference>
<dbReference type="STRING" id="392333.SAMN05660860_00919"/>
<dbReference type="RefSeq" id="WP_052445867.1">
    <property type="nucleotide sequence ID" value="NZ_FNGU01000002.1"/>
</dbReference>
<dbReference type="InterPro" id="IPR039315">
    <property type="entry name" value="CheW"/>
</dbReference>